<evidence type="ECO:0000256" key="1">
    <source>
        <dbReference type="SAM" id="MobiDB-lite"/>
    </source>
</evidence>
<accession>A0ABV3JPX5</accession>
<feature type="region of interest" description="Disordered" evidence="1">
    <location>
        <begin position="205"/>
        <end position="227"/>
    </location>
</feature>
<keyword evidence="2" id="KW-1133">Transmembrane helix</keyword>
<gene>
    <name evidence="3" type="ORF">AB0L16_00200</name>
</gene>
<comment type="caution">
    <text evidence="3">The sequence shown here is derived from an EMBL/GenBank/DDBJ whole genome shotgun (WGS) entry which is preliminary data.</text>
</comment>
<feature type="transmembrane region" description="Helical" evidence="2">
    <location>
        <begin position="23"/>
        <end position="47"/>
    </location>
</feature>
<keyword evidence="4" id="KW-1185">Reference proteome</keyword>
<evidence type="ECO:0000313" key="3">
    <source>
        <dbReference type="EMBL" id="MEV5504892.1"/>
    </source>
</evidence>
<keyword evidence="2" id="KW-0472">Membrane</keyword>
<feature type="transmembrane region" description="Helical" evidence="2">
    <location>
        <begin position="59"/>
        <end position="76"/>
    </location>
</feature>
<feature type="compositionally biased region" description="Acidic residues" evidence="1">
    <location>
        <begin position="280"/>
        <end position="292"/>
    </location>
</feature>
<dbReference type="Proteomes" id="UP001552594">
    <property type="component" value="Unassembled WGS sequence"/>
</dbReference>
<organism evidence="3 4">
    <name type="scientific">Streptomyces orinoci</name>
    <name type="common">Streptoverticillium orinoci</name>
    <dbReference type="NCBI Taxonomy" id="67339"/>
    <lineage>
        <taxon>Bacteria</taxon>
        <taxon>Bacillati</taxon>
        <taxon>Actinomycetota</taxon>
        <taxon>Actinomycetes</taxon>
        <taxon>Kitasatosporales</taxon>
        <taxon>Streptomycetaceae</taxon>
        <taxon>Streptomyces</taxon>
    </lineage>
</organism>
<feature type="region of interest" description="Disordered" evidence="1">
    <location>
        <begin position="267"/>
        <end position="292"/>
    </location>
</feature>
<dbReference type="RefSeq" id="WP_338323666.1">
    <property type="nucleotide sequence ID" value="NZ_JBFAUK010000001.1"/>
</dbReference>
<name>A0ABV3JPX5_STRON</name>
<evidence type="ECO:0000313" key="4">
    <source>
        <dbReference type="Proteomes" id="UP001552594"/>
    </source>
</evidence>
<evidence type="ECO:0000256" key="2">
    <source>
        <dbReference type="SAM" id="Phobius"/>
    </source>
</evidence>
<proteinExistence type="predicted"/>
<protein>
    <recommendedName>
        <fullName evidence="5">Integral membrane protein</fullName>
    </recommendedName>
</protein>
<evidence type="ECO:0008006" key="5">
    <source>
        <dbReference type="Google" id="ProtNLM"/>
    </source>
</evidence>
<sequence>MAFGALGALGTYSNIVSVFRRSATALGVVAAGEGATLVLALVLVGLTSLGQSSPAAVRFGLWALPAVASLTGAVIAPTMVEMVVFAVTPLAMCVSAEGMGLLARRIVVYRTGVDTEAQRRDAAVVRRLAYHRARAANHPGERARERSERASWRLARQIGIGDASLGGRLLEVQRERVAAGADAALADMFSVPVTSVTAPVTPVTAPVTSSVTPDDEPTSAPGSGLPVWGEVPADPGGVTDDCDAEGTQVSGSFPEGVTAWDDPVPFWPEPAVTAPGAAGDEPDGAEPDDDEAEPLWEPRRQTVTLADVAAVAGVPTPEPGESLSDLQLIVVMRYLRYSAEPPLSYRHAVMAFREAGFVGGEARVRAAWGAVMSHEESAP</sequence>
<reference evidence="3 4" key="1">
    <citation type="submission" date="2024-06" db="EMBL/GenBank/DDBJ databases">
        <title>The Natural Products Discovery Center: Release of the First 8490 Sequenced Strains for Exploring Actinobacteria Biosynthetic Diversity.</title>
        <authorList>
            <person name="Kalkreuter E."/>
            <person name="Kautsar S.A."/>
            <person name="Yang D."/>
            <person name="Bader C.D."/>
            <person name="Teijaro C.N."/>
            <person name="Fluegel L."/>
            <person name="Davis C.M."/>
            <person name="Simpson J.R."/>
            <person name="Lauterbach L."/>
            <person name="Steele A.D."/>
            <person name="Gui C."/>
            <person name="Meng S."/>
            <person name="Li G."/>
            <person name="Viehrig K."/>
            <person name="Ye F."/>
            <person name="Su P."/>
            <person name="Kiefer A.F."/>
            <person name="Nichols A."/>
            <person name="Cepeda A.J."/>
            <person name="Yan W."/>
            <person name="Fan B."/>
            <person name="Jiang Y."/>
            <person name="Adhikari A."/>
            <person name="Zheng C.-J."/>
            <person name="Schuster L."/>
            <person name="Cowan T.M."/>
            <person name="Smanski M.J."/>
            <person name="Chevrette M.G."/>
            <person name="De Carvalho L.P.S."/>
            <person name="Shen B."/>
        </authorList>
    </citation>
    <scope>NUCLEOTIDE SEQUENCE [LARGE SCALE GENOMIC DNA]</scope>
    <source>
        <strain evidence="3 4">NPDC052347</strain>
    </source>
</reference>
<keyword evidence="2" id="KW-0812">Transmembrane</keyword>
<dbReference type="EMBL" id="JBFAUK010000001">
    <property type="protein sequence ID" value="MEV5504892.1"/>
    <property type="molecule type" value="Genomic_DNA"/>
</dbReference>